<reference evidence="1" key="1">
    <citation type="submission" date="2021-03" db="EMBL/GenBank/DDBJ databases">
        <authorList>
            <person name="Alouane T."/>
            <person name="Langin T."/>
            <person name="Bonhomme L."/>
        </authorList>
    </citation>
    <scope>NUCLEOTIDE SEQUENCE</scope>
    <source>
        <strain evidence="1">MDC_Fg202</strain>
    </source>
</reference>
<gene>
    <name evidence="1" type="ORF">MDCFG202_LOCUS518635</name>
</gene>
<evidence type="ECO:0000313" key="1">
    <source>
        <dbReference type="EMBL" id="CAG2006288.1"/>
    </source>
</evidence>
<name>A0A2H3GVM1_GIBZA</name>
<sequence>MACEEVVDMIVKVLTGASHLVTLVEKEWGYFRDWKTKRKEADEETGGIPLDTEDWREMVEARLTVVEEEMLARREPVNWRQPRNAGPLPIPRVERLRVRRDSTISSDSTAFESAVGSFSHRD</sequence>
<dbReference type="EMBL" id="CAJPIJ010000184">
    <property type="protein sequence ID" value="CAG2006288.1"/>
    <property type="molecule type" value="Genomic_DNA"/>
</dbReference>
<proteinExistence type="predicted"/>
<accession>A0A2H3GVM1</accession>
<dbReference type="AlphaFoldDB" id="A0A2H3GVM1"/>
<organism evidence="1 2">
    <name type="scientific">Gibberella zeae</name>
    <name type="common">Wheat head blight fungus</name>
    <name type="synonym">Fusarium graminearum</name>
    <dbReference type="NCBI Taxonomy" id="5518"/>
    <lineage>
        <taxon>Eukaryota</taxon>
        <taxon>Fungi</taxon>
        <taxon>Dikarya</taxon>
        <taxon>Ascomycota</taxon>
        <taxon>Pezizomycotina</taxon>
        <taxon>Sordariomycetes</taxon>
        <taxon>Hypocreomycetidae</taxon>
        <taxon>Hypocreales</taxon>
        <taxon>Nectriaceae</taxon>
        <taxon>Fusarium</taxon>
    </lineage>
</organism>
<comment type="caution">
    <text evidence="1">The sequence shown here is derived from an EMBL/GenBank/DDBJ whole genome shotgun (WGS) entry which is preliminary data.</text>
</comment>
<evidence type="ECO:0000313" key="2">
    <source>
        <dbReference type="Proteomes" id="UP000746612"/>
    </source>
</evidence>
<dbReference type="Proteomes" id="UP000746612">
    <property type="component" value="Unassembled WGS sequence"/>
</dbReference>
<protein>
    <submittedName>
        <fullName evidence="1">Uncharacterized protein</fullName>
    </submittedName>
</protein>